<keyword evidence="4" id="KW-1185">Reference proteome</keyword>
<feature type="region of interest" description="Disordered" evidence="1">
    <location>
        <begin position="1"/>
        <end position="56"/>
    </location>
</feature>
<keyword evidence="2" id="KW-0812">Transmembrane</keyword>
<keyword evidence="2" id="KW-1133">Transmembrane helix</keyword>
<name>A0A8K1CF49_PYTOL</name>
<dbReference type="Pfam" id="PF04749">
    <property type="entry name" value="PLAC8"/>
    <property type="match status" value="1"/>
</dbReference>
<comment type="caution">
    <text evidence="3">The sequence shown here is derived from an EMBL/GenBank/DDBJ whole genome shotgun (WGS) entry which is preliminary data.</text>
</comment>
<evidence type="ECO:0000256" key="2">
    <source>
        <dbReference type="SAM" id="Phobius"/>
    </source>
</evidence>
<evidence type="ECO:0000313" key="3">
    <source>
        <dbReference type="EMBL" id="TMW62065.1"/>
    </source>
</evidence>
<dbReference type="InterPro" id="IPR006461">
    <property type="entry name" value="PLAC_motif_containing"/>
</dbReference>
<dbReference type="Proteomes" id="UP000794436">
    <property type="component" value="Unassembled WGS sequence"/>
</dbReference>
<evidence type="ECO:0000313" key="4">
    <source>
        <dbReference type="Proteomes" id="UP000794436"/>
    </source>
</evidence>
<dbReference type="AlphaFoldDB" id="A0A8K1CF49"/>
<accession>A0A8K1CF49</accession>
<keyword evidence="2" id="KW-0472">Membrane</keyword>
<dbReference type="NCBIfam" id="TIGR01571">
    <property type="entry name" value="A_thal_Cys_rich"/>
    <property type="match status" value="1"/>
</dbReference>
<dbReference type="EMBL" id="SPLM01000074">
    <property type="protein sequence ID" value="TMW62065.1"/>
    <property type="molecule type" value="Genomic_DNA"/>
</dbReference>
<organism evidence="3 4">
    <name type="scientific">Pythium oligandrum</name>
    <name type="common">Mycoparasitic fungus</name>
    <dbReference type="NCBI Taxonomy" id="41045"/>
    <lineage>
        <taxon>Eukaryota</taxon>
        <taxon>Sar</taxon>
        <taxon>Stramenopiles</taxon>
        <taxon>Oomycota</taxon>
        <taxon>Peronosporomycetes</taxon>
        <taxon>Pythiales</taxon>
        <taxon>Pythiaceae</taxon>
        <taxon>Pythium</taxon>
    </lineage>
</organism>
<reference evidence="3" key="1">
    <citation type="submission" date="2019-03" db="EMBL/GenBank/DDBJ databases">
        <title>Long read genome sequence of the mycoparasitic Pythium oligandrum ATCC 38472 isolated from sugarbeet rhizosphere.</title>
        <authorList>
            <person name="Gaulin E."/>
        </authorList>
    </citation>
    <scope>NUCLEOTIDE SEQUENCE</scope>
    <source>
        <strain evidence="3">ATCC 38472_TT</strain>
    </source>
</reference>
<proteinExistence type="predicted"/>
<feature type="transmembrane region" description="Helical" evidence="2">
    <location>
        <begin position="125"/>
        <end position="146"/>
    </location>
</feature>
<protein>
    <submittedName>
        <fullName evidence="3">Uncharacterized protein</fullName>
    </submittedName>
</protein>
<evidence type="ECO:0000256" key="1">
    <source>
        <dbReference type="SAM" id="MobiDB-lite"/>
    </source>
</evidence>
<dbReference type="PANTHER" id="PTHR15907">
    <property type="entry name" value="DUF614 FAMILY PROTEIN-RELATED"/>
    <property type="match status" value="1"/>
</dbReference>
<feature type="compositionally biased region" description="Polar residues" evidence="1">
    <location>
        <begin position="1"/>
        <end position="13"/>
    </location>
</feature>
<gene>
    <name evidence="3" type="ORF">Poli38472_009558</name>
</gene>
<dbReference type="OrthoDB" id="1045822at2759"/>
<sequence>MADNNTKTPSATEPQADYRVQAEGGANSIPEKAAAQQAKALDGASGEDNGGDRFDENGVRMGRWEIEYFGADPVPNLVMGFLLPCVTAAQVSHRLGGSYVTMLILWGVPYTISLLSGSISVGPLSIAGLGNIVGVVAGLIWMFTTWHLRDHVRRRFEIPGHMFTDFLCAWFCSCCALVQMATHVKSYKPHSCEFGPAAEVLPPYHAEGPPLHSLNIV</sequence>
<feature type="transmembrane region" description="Helical" evidence="2">
    <location>
        <begin position="99"/>
        <end position="119"/>
    </location>
</feature>